<dbReference type="InterPro" id="IPR027417">
    <property type="entry name" value="P-loop_NTPase"/>
</dbReference>
<proteinExistence type="predicted"/>
<dbReference type="InterPro" id="IPR003439">
    <property type="entry name" value="ABC_transporter-like_ATP-bd"/>
</dbReference>
<dbReference type="Gene3D" id="3.40.50.300">
    <property type="entry name" value="P-loop containing nucleotide triphosphate hydrolases"/>
    <property type="match status" value="1"/>
</dbReference>
<evidence type="ECO:0000256" key="3">
    <source>
        <dbReference type="ARBA" id="ARBA00022840"/>
    </source>
</evidence>
<dbReference type="GO" id="GO:0005524">
    <property type="term" value="F:ATP binding"/>
    <property type="evidence" value="ECO:0007669"/>
    <property type="project" value="UniProtKB-KW"/>
</dbReference>
<evidence type="ECO:0000313" key="6">
    <source>
        <dbReference type="Proteomes" id="UP000307657"/>
    </source>
</evidence>
<dbReference type="EMBL" id="SUPL01000003">
    <property type="protein sequence ID" value="TJY36512.1"/>
    <property type="molecule type" value="Genomic_DNA"/>
</dbReference>
<dbReference type="InterPro" id="IPR003593">
    <property type="entry name" value="AAA+_ATPase"/>
</dbReference>
<evidence type="ECO:0000256" key="2">
    <source>
        <dbReference type="ARBA" id="ARBA00022741"/>
    </source>
</evidence>
<feature type="domain" description="ABC transporter" evidence="4">
    <location>
        <begin position="2"/>
        <end position="238"/>
    </location>
</feature>
<dbReference type="PROSITE" id="PS50893">
    <property type="entry name" value="ABC_TRANSPORTER_2"/>
    <property type="match status" value="1"/>
</dbReference>
<gene>
    <name evidence="5" type="ORF">E5167_07585</name>
</gene>
<keyword evidence="6" id="KW-1185">Reference proteome</keyword>
<dbReference type="PANTHER" id="PTHR43023">
    <property type="entry name" value="PROTEIN TRIGALACTOSYLDIACYLGLYCEROL 3, CHLOROPLASTIC"/>
    <property type="match status" value="1"/>
</dbReference>
<comment type="caution">
    <text evidence="5">The sequence shown here is derived from an EMBL/GenBank/DDBJ whole genome shotgun (WGS) entry which is preliminary data.</text>
</comment>
<keyword evidence="2" id="KW-0547">Nucleotide-binding</keyword>
<dbReference type="PANTHER" id="PTHR43023:SF6">
    <property type="entry name" value="INTERMEMBRANE PHOSPHOLIPID TRANSPORT SYSTEM ATP-BINDING PROTEIN MLAF"/>
    <property type="match status" value="1"/>
</dbReference>
<protein>
    <submittedName>
        <fullName evidence="5">ATP-binding cassette domain-containing protein</fullName>
    </submittedName>
</protein>
<dbReference type="AlphaFoldDB" id="A0A4U0F1M3"/>
<dbReference type="GO" id="GO:0016887">
    <property type="term" value="F:ATP hydrolysis activity"/>
    <property type="evidence" value="ECO:0007669"/>
    <property type="project" value="InterPro"/>
</dbReference>
<accession>A0A4U0F1M3</accession>
<evidence type="ECO:0000313" key="5">
    <source>
        <dbReference type="EMBL" id="TJY36512.1"/>
    </source>
</evidence>
<dbReference type="Pfam" id="PF00005">
    <property type="entry name" value="ABC_tran"/>
    <property type="match status" value="1"/>
</dbReference>
<dbReference type="SMART" id="SM00382">
    <property type="entry name" value="AAA"/>
    <property type="match status" value="1"/>
</dbReference>
<sequence>MIEVKGLHKSFGDAHILKGIDTFFEKGKTSLVIGQSGSGKTVFIKCLLGLFSYEKGTISYDGKIFSELSEDQKRDLRAEIGMVFQGSALFDSMTIQENVMFPLQMFTKMSKSEMEDRADFVLKRVNLDDAHYKMPSEASGGMQKRVAIARAIVNNPKYLFCDEPNSGLDPKTAIVIDNLIQEITDEYNIVTVINSHDMNSVMEIGEKIVFLQYGLKEWEGSKDTIFKTDNKAVTDFVYSSELFKKVRKMYLEEKQ</sequence>
<keyword evidence="3 5" id="KW-0067">ATP-binding</keyword>
<reference evidence="5 6" key="1">
    <citation type="submission" date="2019-04" db="EMBL/GenBank/DDBJ databases">
        <title>Lacinutrix sp. nov., isolated from marine water.</title>
        <authorList>
            <person name="Kim W."/>
        </authorList>
    </citation>
    <scope>NUCLEOTIDE SEQUENCE [LARGE SCALE GENOMIC DNA]</scope>
    <source>
        <strain evidence="5 6">CAU 1491</strain>
    </source>
</reference>
<organism evidence="5 6">
    <name type="scientific">Pontimicrobium aquaticum</name>
    <dbReference type="NCBI Taxonomy" id="2565367"/>
    <lineage>
        <taxon>Bacteria</taxon>
        <taxon>Pseudomonadati</taxon>
        <taxon>Bacteroidota</taxon>
        <taxon>Flavobacteriia</taxon>
        <taxon>Flavobacteriales</taxon>
        <taxon>Flavobacteriaceae</taxon>
        <taxon>Pontimicrobium</taxon>
    </lineage>
</organism>
<evidence type="ECO:0000256" key="1">
    <source>
        <dbReference type="ARBA" id="ARBA00022448"/>
    </source>
</evidence>
<dbReference type="SUPFAM" id="SSF52540">
    <property type="entry name" value="P-loop containing nucleoside triphosphate hydrolases"/>
    <property type="match status" value="1"/>
</dbReference>
<dbReference type="RefSeq" id="WP_136842707.1">
    <property type="nucleotide sequence ID" value="NZ_SUPL01000003.1"/>
</dbReference>
<keyword evidence="1" id="KW-0813">Transport</keyword>
<evidence type="ECO:0000259" key="4">
    <source>
        <dbReference type="PROSITE" id="PS50893"/>
    </source>
</evidence>
<dbReference type="OrthoDB" id="9802264at2"/>
<name>A0A4U0F1M3_9FLAO</name>
<dbReference type="Proteomes" id="UP000307657">
    <property type="component" value="Unassembled WGS sequence"/>
</dbReference>